<dbReference type="Proteomes" id="UP000475582">
    <property type="component" value="Unassembled WGS sequence"/>
</dbReference>
<keyword evidence="1" id="KW-0472">Membrane</keyword>
<feature type="transmembrane region" description="Helical" evidence="1">
    <location>
        <begin position="5"/>
        <end position="24"/>
    </location>
</feature>
<organism evidence="2 3">
    <name type="scientific">Duganella radicis</name>
    <dbReference type="NCBI Taxonomy" id="551988"/>
    <lineage>
        <taxon>Bacteria</taxon>
        <taxon>Pseudomonadati</taxon>
        <taxon>Pseudomonadota</taxon>
        <taxon>Betaproteobacteria</taxon>
        <taxon>Burkholderiales</taxon>
        <taxon>Oxalobacteraceae</taxon>
        <taxon>Telluria group</taxon>
        <taxon>Duganella</taxon>
    </lineage>
</organism>
<keyword evidence="1" id="KW-0812">Transmembrane</keyword>
<dbReference type="EMBL" id="WNKY01000011">
    <property type="protein sequence ID" value="MTV38370.1"/>
    <property type="molecule type" value="Genomic_DNA"/>
</dbReference>
<dbReference type="OrthoDB" id="5295794at2"/>
<accession>A0A6L6PH44</accession>
<dbReference type="InterPro" id="IPR046027">
    <property type="entry name" value="DUF5985"/>
</dbReference>
<keyword evidence="1" id="KW-1133">Transmembrane helix</keyword>
<dbReference type="RefSeq" id="WP_155463876.1">
    <property type="nucleotide sequence ID" value="NZ_WNKY01000011.1"/>
</dbReference>
<dbReference type="AlphaFoldDB" id="A0A6L6PH44"/>
<evidence type="ECO:0000256" key="1">
    <source>
        <dbReference type="SAM" id="Phobius"/>
    </source>
</evidence>
<name>A0A6L6PH44_9BURK</name>
<comment type="caution">
    <text evidence="2">The sequence shown here is derived from an EMBL/GenBank/DDBJ whole genome shotgun (WGS) entry which is preliminary data.</text>
</comment>
<protein>
    <submittedName>
        <fullName evidence="2">Uncharacterized protein</fullName>
    </submittedName>
</protein>
<feature type="transmembrane region" description="Helical" evidence="1">
    <location>
        <begin position="63"/>
        <end position="82"/>
    </location>
</feature>
<sequence>MAQLIYGLCTLTSLACAWMLLTTYRRNRVRLLFWSGLCFIGMSVNNILLVLDKLVFPEIDLLPVRLISALAALMLLLFGLIYETK</sequence>
<evidence type="ECO:0000313" key="3">
    <source>
        <dbReference type="Proteomes" id="UP000475582"/>
    </source>
</evidence>
<gene>
    <name evidence="2" type="ORF">GM676_12350</name>
</gene>
<feature type="transmembrane region" description="Helical" evidence="1">
    <location>
        <begin position="31"/>
        <end position="51"/>
    </location>
</feature>
<reference evidence="2 3" key="1">
    <citation type="submission" date="2019-11" db="EMBL/GenBank/DDBJ databases">
        <title>Type strains purchased from KCTC, JCM and DSMZ.</title>
        <authorList>
            <person name="Lu H."/>
        </authorList>
    </citation>
    <scope>NUCLEOTIDE SEQUENCE [LARGE SCALE GENOMIC DNA]</scope>
    <source>
        <strain evidence="2 3">KCTC 22382</strain>
    </source>
</reference>
<evidence type="ECO:0000313" key="2">
    <source>
        <dbReference type="EMBL" id="MTV38370.1"/>
    </source>
</evidence>
<dbReference type="Pfam" id="PF19447">
    <property type="entry name" value="DUF5985"/>
    <property type="match status" value="1"/>
</dbReference>
<proteinExistence type="predicted"/>
<keyword evidence="3" id="KW-1185">Reference proteome</keyword>